<dbReference type="Gene3D" id="3.40.50.150">
    <property type="entry name" value="Vaccinia Virus protein VP39"/>
    <property type="match status" value="1"/>
</dbReference>
<feature type="binding site" evidence="6">
    <location>
        <position position="105"/>
    </location>
    <ligand>
        <name>S-adenosyl-L-methionine</name>
        <dbReference type="ChEBI" id="CHEBI:59789"/>
    </ligand>
</feature>
<dbReference type="GO" id="GO:0070475">
    <property type="term" value="P:rRNA base methylation"/>
    <property type="evidence" value="ECO:0007669"/>
    <property type="project" value="UniProtKB-UniRule"/>
</dbReference>
<sequence>MKHISVMLNESLDLLNINPEGVYIDATLGAGGHSLEICKRLTTGKLICFDKDADAIVRGTQRLEAYQDKVTLVHSSYTDLRQTLDQMGIDEVDGVLFDLGVSSPQFDDAARGFSYRFDSKLDMRMDQSQALSAYVIVNEYEEDELVRIFKDNAEERYAKRIASEIIKARPVETTFDLVDIIKKSYPSKELKKGHPAKKVFQALRIEVNDEFGEARDAINQAIHSIKPKGRVVVITFHSLEDRMVKNIFNTYGKPPKVNPRIPVIVEDSVNYQLIKKGIKPSIEELEDNNRAHSAILRCIERVK</sequence>
<dbReference type="PANTHER" id="PTHR11265">
    <property type="entry name" value="S-ADENOSYL-METHYLTRANSFERASE MRAW"/>
    <property type="match status" value="1"/>
</dbReference>
<dbReference type="HAMAP" id="MF_01007">
    <property type="entry name" value="16SrRNA_methyltr_H"/>
    <property type="match status" value="1"/>
</dbReference>
<dbReference type="InterPro" id="IPR029063">
    <property type="entry name" value="SAM-dependent_MTases_sf"/>
</dbReference>
<protein>
    <recommendedName>
        <fullName evidence="6">Ribosomal RNA small subunit methyltransferase H</fullName>
        <ecNumber evidence="6">2.1.1.199</ecNumber>
    </recommendedName>
    <alternativeName>
        <fullName evidence="6">16S rRNA m(4)C1402 methyltransferase</fullName>
    </alternativeName>
    <alternativeName>
        <fullName evidence="6">rRNA (cytosine-N(4)-)-methyltransferase RsmH</fullName>
    </alternativeName>
</protein>
<feature type="binding site" evidence="6">
    <location>
        <begin position="31"/>
        <end position="33"/>
    </location>
    <ligand>
        <name>S-adenosyl-L-methionine</name>
        <dbReference type="ChEBI" id="CHEBI:59789"/>
    </ligand>
</feature>
<gene>
    <name evidence="6 7" type="primary">rsmH</name>
    <name evidence="7" type="ORF">H9L01_09480</name>
</gene>
<dbReference type="PIRSF" id="PIRSF004486">
    <property type="entry name" value="MraW"/>
    <property type="match status" value="1"/>
</dbReference>
<evidence type="ECO:0000256" key="2">
    <source>
        <dbReference type="ARBA" id="ARBA00022552"/>
    </source>
</evidence>
<accession>A0A7G9RYB2</accession>
<proteinExistence type="inferred from homology"/>
<dbReference type="EMBL" id="CP060715">
    <property type="protein sequence ID" value="QNN60587.1"/>
    <property type="molecule type" value="Genomic_DNA"/>
</dbReference>
<dbReference type="Proteomes" id="UP000515928">
    <property type="component" value="Chromosome"/>
</dbReference>
<keyword evidence="5 6" id="KW-0949">S-adenosyl-L-methionine</keyword>
<dbReference type="NCBIfam" id="TIGR00006">
    <property type="entry name" value="16S rRNA (cytosine(1402)-N(4))-methyltransferase RsmH"/>
    <property type="match status" value="1"/>
</dbReference>
<evidence type="ECO:0000256" key="3">
    <source>
        <dbReference type="ARBA" id="ARBA00022603"/>
    </source>
</evidence>
<keyword evidence="4 6" id="KW-0808">Transferase</keyword>
<evidence type="ECO:0000313" key="8">
    <source>
        <dbReference type="Proteomes" id="UP000515928"/>
    </source>
</evidence>
<dbReference type="Gene3D" id="1.10.150.170">
    <property type="entry name" value="Putative methyltransferase TM0872, insert domain"/>
    <property type="match status" value="1"/>
</dbReference>
<evidence type="ECO:0000256" key="6">
    <source>
        <dbReference type="HAMAP-Rule" id="MF_01007"/>
    </source>
</evidence>
<evidence type="ECO:0000256" key="4">
    <source>
        <dbReference type="ARBA" id="ARBA00022679"/>
    </source>
</evidence>
<feature type="binding site" evidence="6">
    <location>
        <position position="50"/>
    </location>
    <ligand>
        <name>S-adenosyl-L-methionine</name>
        <dbReference type="ChEBI" id="CHEBI:59789"/>
    </ligand>
</feature>
<comment type="catalytic activity">
    <reaction evidence="6">
        <text>cytidine(1402) in 16S rRNA + S-adenosyl-L-methionine = N(4)-methylcytidine(1402) in 16S rRNA + S-adenosyl-L-homocysteine + H(+)</text>
        <dbReference type="Rhea" id="RHEA:42928"/>
        <dbReference type="Rhea" id="RHEA-COMP:10286"/>
        <dbReference type="Rhea" id="RHEA-COMP:10287"/>
        <dbReference type="ChEBI" id="CHEBI:15378"/>
        <dbReference type="ChEBI" id="CHEBI:57856"/>
        <dbReference type="ChEBI" id="CHEBI:59789"/>
        <dbReference type="ChEBI" id="CHEBI:74506"/>
        <dbReference type="ChEBI" id="CHEBI:82748"/>
        <dbReference type="EC" id="2.1.1.199"/>
    </reaction>
</comment>
<dbReference type="EC" id="2.1.1.199" evidence="6"/>
<dbReference type="RefSeq" id="WP_187533713.1">
    <property type="nucleotide sequence ID" value="NZ_CBCSHU010000016.1"/>
</dbReference>
<dbReference type="SUPFAM" id="SSF53335">
    <property type="entry name" value="S-adenosyl-L-methionine-dependent methyltransferases"/>
    <property type="match status" value="1"/>
</dbReference>
<name>A0A7G9RYB2_9FIRM</name>
<reference evidence="7 8" key="1">
    <citation type="submission" date="2020-08" db="EMBL/GenBank/DDBJ databases">
        <title>Genome sequence of Erysipelothrix inopinata DSM 15511T.</title>
        <authorList>
            <person name="Hyun D.-W."/>
            <person name="Bae J.-W."/>
        </authorList>
    </citation>
    <scope>NUCLEOTIDE SEQUENCE [LARGE SCALE GENOMIC DNA]</scope>
    <source>
        <strain evidence="7 8">DSM 15511</strain>
    </source>
</reference>
<dbReference type="GO" id="GO:0071424">
    <property type="term" value="F:rRNA (cytosine-N4-)-methyltransferase activity"/>
    <property type="evidence" value="ECO:0007669"/>
    <property type="project" value="UniProtKB-UniRule"/>
</dbReference>
<keyword evidence="6" id="KW-0963">Cytoplasm</keyword>
<dbReference type="KEGG" id="eio:H9L01_09480"/>
<evidence type="ECO:0000256" key="1">
    <source>
        <dbReference type="ARBA" id="ARBA00010396"/>
    </source>
</evidence>
<feature type="binding site" evidence="6">
    <location>
        <position position="77"/>
    </location>
    <ligand>
        <name>S-adenosyl-L-methionine</name>
        <dbReference type="ChEBI" id="CHEBI:59789"/>
    </ligand>
</feature>
<comment type="similarity">
    <text evidence="1 6">Belongs to the methyltransferase superfamily. RsmH family.</text>
</comment>
<dbReference type="AlphaFoldDB" id="A0A7G9RYB2"/>
<evidence type="ECO:0000256" key="5">
    <source>
        <dbReference type="ARBA" id="ARBA00022691"/>
    </source>
</evidence>
<dbReference type="PANTHER" id="PTHR11265:SF0">
    <property type="entry name" value="12S RRNA N4-METHYLCYTIDINE METHYLTRANSFERASE"/>
    <property type="match status" value="1"/>
</dbReference>
<dbReference type="InterPro" id="IPR002903">
    <property type="entry name" value="RsmH"/>
</dbReference>
<keyword evidence="8" id="KW-1185">Reference proteome</keyword>
<organism evidence="7 8">
    <name type="scientific">Erysipelothrix inopinata</name>
    <dbReference type="NCBI Taxonomy" id="225084"/>
    <lineage>
        <taxon>Bacteria</taxon>
        <taxon>Bacillati</taxon>
        <taxon>Bacillota</taxon>
        <taxon>Erysipelotrichia</taxon>
        <taxon>Erysipelotrichales</taxon>
        <taxon>Erysipelotrichaceae</taxon>
        <taxon>Erysipelothrix</taxon>
    </lineage>
</organism>
<dbReference type="InterPro" id="IPR023397">
    <property type="entry name" value="SAM-dep_MeTrfase_MraW_recog"/>
</dbReference>
<keyword evidence="3 6" id="KW-0489">Methyltransferase</keyword>
<keyword evidence="2 6" id="KW-0698">rRNA processing</keyword>
<dbReference type="GO" id="GO:0005737">
    <property type="term" value="C:cytoplasm"/>
    <property type="evidence" value="ECO:0007669"/>
    <property type="project" value="UniProtKB-SubCell"/>
</dbReference>
<comment type="subcellular location">
    <subcellularLocation>
        <location evidence="6">Cytoplasm</location>
    </subcellularLocation>
</comment>
<feature type="binding site" evidence="6">
    <location>
        <position position="98"/>
    </location>
    <ligand>
        <name>S-adenosyl-L-methionine</name>
        <dbReference type="ChEBI" id="CHEBI:59789"/>
    </ligand>
</feature>
<evidence type="ECO:0000313" key="7">
    <source>
        <dbReference type="EMBL" id="QNN60587.1"/>
    </source>
</evidence>
<comment type="function">
    <text evidence="6">Specifically methylates the N4 position of cytidine in position 1402 (C1402) of 16S rRNA.</text>
</comment>
<dbReference type="Pfam" id="PF01795">
    <property type="entry name" value="Methyltransf_5"/>
    <property type="match status" value="1"/>
</dbReference>
<dbReference type="SUPFAM" id="SSF81799">
    <property type="entry name" value="Putative methyltransferase TM0872, insert domain"/>
    <property type="match status" value="1"/>
</dbReference>